<feature type="transmembrane region" description="Helical" evidence="1">
    <location>
        <begin position="185"/>
        <end position="203"/>
    </location>
</feature>
<dbReference type="RefSeq" id="WP_097938614.1">
    <property type="nucleotide sequence ID" value="NZ_BLKS01000001.1"/>
</dbReference>
<organism evidence="3 4">
    <name type="scientific">Mycolicibacterium agri</name>
    <name type="common">Mycobacterium agri</name>
    <dbReference type="NCBI Taxonomy" id="36811"/>
    <lineage>
        <taxon>Bacteria</taxon>
        <taxon>Bacillati</taxon>
        <taxon>Actinomycetota</taxon>
        <taxon>Actinomycetes</taxon>
        <taxon>Mycobacteriales</taxon>
        <taxon>Mycobacteriaceae</taxon>
        <taxon>Mycolicibacterium</taxon>
    </lineage>
</organism>
<feature type="transmembrane region" description="Helical" evidence="1">
    <location>
        <begin position="7"/>
        <end position="26"/>
    </location>
</feature>
<dbReference type="PANTHER" id="PTHR14969:SF13">
    <property type="entry name" value="AT30094P"/>
    <property type="match status" value="1"/>
</dbReference>
<keyword evidence="1" id="KW-1133">Transmembrane helix</keyword>
<reference evidence="3 4" key="1">
    <citation type="submission" date="2017-10" db="EMBL/GenBank/DDBJ databases">
        <title>The new phylogeny of genus Mycobacterium.</title>
        <authorList>
            <person name="Tortoli E."/>
            <person name="Trovato A."/>
            <person name="Cirillo D.M."/>
        </authorList>
    </citation>
    <scope>NUCLEOTIDE SEQUENCE [LARGE SCALE GENOMIC DNA]</scope>
    <source>
        <strain evidence="3 4">CCUG37673</strain>
    </source>
</reference>
<feature type="transmembrane region" description="Helical" evidence="1">
    <location>
        <begin position="131"/>
        <end position="151"/>
    </location>
</feature>
<name>A0A2A7NC64_MYCAG</name>
<keyword evidence="4" id="KW-1185">Reference proteome</keyword>
<dbReference type="SUPFAM" id="SSF48317">
    <property type="entry name" value="Acid phosphatase/Vanadium-dependent haloperoxidase"/>
    <property type="match status" value="1"/>
</dbReference>
<feature type="transmembrane region" description="Helical" evidence="1">
    <location>
        <begin position="57"/>
        <end position="83"/>
    </location>
</feature>
<feature type="domain" description="Phosphatidic acid phosphatase type 2/haloperoxidase" evidence="2">
    <location>
        <begin position="89"/>
        <end position="200"/>
    </location>
</feature>
<keyword evidence="1" id="KW-0812">Transmembrane</keyword>
<dbReference type="InterPro" id="IPR036938">
    <property type="entry name" value="PAP2/HPO_sf"/>
</dbReference>
<dbReference type="InterPro" id="IPR000326">
    <property type="entry name" value="PAP2/HPO"/>
</dbReference>
<evidence type="ECO:0000313" key="3">
    <source>
        <dbReference type="EMBL" id="PEG41409.1"/>
    </source>
</evidence>
<gene>
    <name evidence="3" type="ORF">CQY20_04935</name>
</gene>
<protein>
    <submittedName>
        <fullName evidence="3">Phosphatase PAP2 family protein</fullName>
    </submittedName>
</protein>
<evidence type="ECO:0000256" key="1">
    <source>
        <dbReference type="SAM" id="Phobius"/>
    </source>
</evidence>
<evidence type="ECO:0000313" key="4">
    <source>
        <dbReference type="Proteomes" id="UP000220914"/>
    </source>
</evidence>
<feature type="transmembrane region" description="Helical" evidence="1">
    <location>
        <begin position="90"/>
        <end position="111"/>
    </location>
</feature>
<dbReference type="EMBL" id="PDCP01000006">
    <property type="protein sequence ID" value="PEG41409.1"/>
    <property type="molecule type" value="Genomic_DNA"/>
</dbReference>
<dbReference type="AlphaFoldDB" id="A0A2A7NC64"/>
<dbReference type="Proteomes" id="UP000220914">
    <property type="component" value="Unassembled WGS sequence"/>
</dbReference>
<dbReference type="SMART" id="SM00014">
    <property type="entry name" value="acidPPc"/>
    <property type="match status" value="1"/>
</dbReference>
<sequence length="223" mass="23638">MTARNGRLVGLSAVALTLYVALWVGFTQQWQWVHAMDTSAISALHEYGSVRPGWVTFWDVLCTVLGPGAFRLATLVWIVVALVRRNFRVAVFLALTVEVSGLVTELAKAAADRPRPSEALVYAWSTSFPSGHALGLMVAVLAVLTVVLPHVGGGGRIWLCVAGAAVVVVIGAARVILNVHNPSDVLAGWALGYVWFVLVWLVAPPVAPVTEAGETPAAPGISR</sequence>
<dbReference type="PANTHER" id="PTHR14969">
    <property type="entry name" value="SPHINGOSINE-1-PHOSPHATE PHOSPHOHYDROLASE"/>
    <property type="match status" value="1"/>
</dbReference>
<dbReference type="OrthoDB" id="5289372at2"/>
<dbReference type="Gene3D" id="1.20.144.10">
    <property type="entry name" value="Phosphatidic acid phosphatase type 2/haloperoxidase"/>
    <property type="match status" value="1"/>
</dbReference>
<keyword evidence="1" id="KW-0472">Membrane</keyword>
<feature type="transmembrane region" description="Helical" evidence="1">
    <location>
        <begin position="158"/>
        <end position="179"/>
    </location>
</feature>
<proteinExistence type="predicted"/>
<accession>A0A2A7NC64</accession>
<dbReference type="Pfam" id="PF01569">
    <property type="entry name" value="PAP2"/>
    <property type="match status" value="1"/>
</dbReference>
<evidence type="ECO:0000259" key="2">
    <source>
        <dbReference type="SMART" id="SM00014"/>
    </source>
</evidence>
<comment type="caution">
    <text evidence="3">The sequence shown here is derived from an EMBL/GenBank/DDBJ whole genome shotgun (WGS) entry which is preliminary data.</text>
</comment>